<feature type="transmembrane region" description="Helical" evidence="1">
    <location>
        <begin position="9"/>
        <end position="30"/>
    </location>
</feature>
<dbReference type="RefSeq" id="WP_379190107.1">
    <property type="nucleotide sequence ID" value="NZ_JBHSOW010000078.1"/>
</dbReference>
<evidence type="ECO:0000313" key="4">
    <source>
        <dbReference type="Proteomes" id="UP001596047"/>
    </source>
</evidence>
<sequence length="209" mass="23326">MTGAAQNGAWLSVIIAIALAMLLLACILYLNRRYPGLTFVDYSRQALGKWLSYLILIPMTILVLVDLSYIVIEILARSPSSADRTAMKVIDSTTVSKAGIKLHLRLAFVGEDGVLPERATITEAKKNDRTQMDSLIDEEGVTYVFDRGYVDYGAFDSYCERGIHFVTRLKNNEVIEPLQSFEIPQGSQVTLDEKVRIGSLHKRTKHESG</sequence>
<gene>
    <name evidence="3" type="ORF">ACFPYJ_20655</name>
</gene>
<dbReference type="InterPro" id="IPR004761">
    <property type="entry name" value="Spore_GerAB"/>
</dbReference>
<evidence type="ECO:0000313" key="3">
    <source>
        <dbReference type="EMBL" id="MFC5651479.1"/>
    </source>
</evidence>
<evidence type="ECO:0000259" key="2">
    <source>
        <dbReference type="Pfam" id="PF01609"/>
    </source>
</evidence>
<dbReference type="Pfam" id="PF01609">
    <property type="entry name" value="DDE_Tnp_1"/>
    <property type="match status" value="1"/>
</dbReference>
<dbReference type="SUPFAM" id="SSF53098">
    <property type="entry name" value="Ribonuclease H-like"/>
    <property type="match status" value="1"/>
</dbReference>
<dbReference type="InterPro" id="IPR002559">
    <property type="entry name" value="Transposase_11"/>
</dbReference>
<dbReference type="InterPro" id="IPR012337">
    <property type="entry name" value="RNaseH-like_sf"/>
</dbReference>
<dbReference type="Pfam" id="PF03845">
    <property type="entry name" value="Spore_permease"/>
    <property type="match status" value="1"/>
</dbReference>
<proteinExistence type="predicted"/>
<comment type="caution">
    <text evidence="3">The sequence shown here is derived from an EMBL/GenBank/DDBJ whole genome shotgun (WGS) entry which is preliminary data.</text>
</comment>
<evidence type="ECO:0000256" key="1">
    <source>
        <dbReference type="SAM" id="Phobius"/>
    </source>
</evidence>
<keyword evidence="4" id="KW-1185">Reference proteome</keyword>
<protein>
    <submittedName>
        <fullName evidence="3">GerAB/ArcD/ProY family transporter</fullName>
    </submittedName>
</protein>
<dbReference type="Proteomes" id="UP001596047">
    <property type="component" value="Unassembled WGS sequence"/>
</dbReference>
<dbReference type="PANTHER" id="PTHR33258">
    <property type="entry name" value="TRANSPOSASE INSL FOR INSERTION SEQUENCE ELEMENT IS186A-RELATED"/>
    <property type="match status" value="1"/>
</dbReference>
<dbReference type="EMBL" id="JBHSOW010000078">
    <property type="protein sequence ID" value="MFC5651479.1"/>
    <property type="molecule type" value="Genomic_DNA"/>
</dbReference>
<organism evidence="3 4">
    <name type="scientific">Paenibacillus solisilvae</name>
    <dbReference type="NCBI Taxonomy" id="2486751"/>
    <lineage>
        <taxon>Bacteria</taxon>
        <taxon>Bacillati</taxon>
        <taxon>Bacillota</taxon>
        <taxon>Bacilli</taxon>
        <taxon>Bacillales</taxon>
        <taxon>Paenibacillaceae</taxon>
        <taxon>Paenibacillus</taxon>
    </lineage>
</organism>
<keyword evidence="1" id="KW-0472">Membrane</keyword>
<feature type="domain" description="Transposase IS4-like" evidence="2">
    <location>
        <begin position="96"/>
        <end position="182"/>
    </location>
</feature>
<dbReference type="PANTHER" id="PTHR33258:SF1">
    <property type="entry name" value="TRANSPOSASE INSL FOR INSERTION SEQUENCE ELEMENT IS186A-RELATED"/>
    <property type="match status" value="1"/>
</dbReference>
<accession>A0ABW0W383</accession>
<name>A0ABW0W383_9BACL</name>
<feature type="transmembrane region" description="Helical" evidence="1">
    <location>
        <begin position="50"/>
        <end position="72"/>
    </location>
</feature>
<keyword evidence="1" id="KW-0812">Transmembrane</keyword>
<keyword evidence="1" id="KW-1133">Transmembrane helix</keyword>
<reference evidence="4" key="1">
    <citation type="journal article" date="2019" name="Int. J. Syst. Evol. Microbiol.">
        <title>The Global Catalogue of Microorganisms (GCM) 10K type strain sequencing project: providing services to taxonomists for standard genome sequencing and annotation.</title>
        <authorList>
            <consortium name="The Broad Institute Genomics Platform"/>
            <consortium name="The Broad Institute Genome Sequencing Center for Infectious Disease"/>
            <person name="Wu L."/>
            <person name="Ma J."/>
        </authorList>
    </citation>
    <scope>NUCLEOTIDE SEQUENCE [LARGE SCALE GENOMIC DNA]</scope>
    <source>
        <strain evidence="4">CGMCC 1.3240</strain>
    </source>
</reference>